<organism evidence="2 3">
    <name type="scientific">Nocardiopsis kunsanensis</name>
    <dbReference type="NCBI Taxonomy" id="141693"/>
    <lineage>
        <taxon>Bacteria</taxon>
        <taxon>Bacillati</taxon>
        <taxon>Actinomycetota</taxon>
        <taxon>Actinomycetes</taxon>
        <taxon>Streptosporangiales</taxon>
        <taxon>Nocardiopsidaceae</taxon>
        <taxon>Nocardiopsis</taxon>
    </lineage>
</organism>
<sequence>MTNPIPQPRPSSDPLHRSFPTLPRRGPLVGPYCPVCTHTSCRRRRAQGLPRLGGHRAEYQREHALAATLQRRNPHLILWFGEQTGSYWVASSTGLAEVPDTVTLDRLLAPEPVHG</sequence>
<dbReference type="Proteomes" id="UP000654947">
    <property type="component" value="Unassembled WGS sequence"/>
</dbReference>
<accession>A0A918XAX1</accession>
<comment type="caution">
    <text evidence="2">The sequence shown here is derived from an EMBL/GenBank/DDBJ whole genome shotgun (WGS) entry which is preliminary data.</text>
</comment>
<keyword evidence="3" id="KW-1185">Reference proteome</keyword>
<gene>
    <name evidence="2" type="ORF">GCM10007147_13130</name>
</gene>
<reference evidence="2 3" key="1">
    <citation type="journal article" date="2014" name="Int. J. Syst. Evol. Microbiol.">
        <title>Complete genome sequence of Corynebacterium casei LMG S-19264T (=DSM 44701T), isolated from a smear-ripened cheese.</title>
        <authorList>
            <consortium name="US DOE Joint Genome Institute (JGI-PGF)"/>
            <person name="Walter F."/>
            <person name="Albersmeier A."/>
            <person name="Kalinowski J."/>
            <person name="Ruckert C."/>
        </authorList>
    </citation>
    <scope>NUCLEOTIDE SEQUENCE [LARGE SCALE GENOMIC DNA]</scope>
    <source>
        <strain evidence="2 3">KCTC 19473</strain>
    </source>
</reference>
<dbReference type="RefSeq" id="WP_026116009.1">
    <property type="nucleotide sequence ID" value="NZ_BMXL01000004.1"/>
</dbReference>
<dbReference type="AlphaFoldDB" id="A0A918XAX1"/>
<proteinExistence type="predicted"/>
<evidence type="ECO:0000313" key="3">
    <source>
        <dbReference type="Proteomes" id="UP000654947"/>
    </source>
</evidence>
<feature type="compositionally biased region" description="Pro residues" evidence="1">
    <location>
        <begin position="1"/>
        <end position="11"/>
    </location>
</feature>
<evidence type="ECO:0000313" key="2">
    <source>
        <dbReference type="EMBL" id="GHD20582.1"/>
    </source>
</evidence>
<evidence type="ECO:0000256" key="1">
    <source>
        <dbReference type="SAM" id="MobiDB-lite"/>
    </source>
</evidence>
<protein>
    <submittedName>
        <fullName evidence="2">Uncharacterized protein</fullName>
    </submittedName>
</protein>
<dbReference type="EMBL" id="BMXL01000004">
    <property type="protein sequence ID" value="GHD20582.1"/>
    <property type="molecule type" value="Genomic_DNA"/>
</dbReference>
<feature type="region of interest" description="Disordered" evidence="1">
    <location>
        <begin position="1"/>
        <end position="28"/>
    </location>
</feature>
<name>A0A918XAX1_9ACTN</name>